<comment type="similarity">
    <text evidence="6">Belongs to the DyP-type peroxidase family.</text>
</comment>
<keyword evidence="5" id="KW-0408">Iron</keyword>
<sequence>MHAHGQFLTLDLAEQTTPPAALAALARLAEQLDHWAAAAPALRNCWAIGIGAEQWSTLLPTAAPRELAPFPALADAVQPLAIQTHTAFVHLRSEAFDQCYLAGQQALAALEGALVLTESTAGFRYLDSRDLTGFVDGTENPAEDERPEVALVDDDGAFNGGSYLHVQRYVHDMRKWQQTPLGTQERVIGRSKQDDVEMADEDKPASAHIARVVIEEAGEELEIVRQSMPYGSLGGEAGLIFLSYCKTPTTFSKMLTRMFTRRDGHSDQLLHFTRAASSSAYFMPPRAMLASWAL</sequence>
<evidence type="ECO:0000313" key="10">
    <source>
        <dbReference type="Proteomes" id="UP000186513"/>
    </source>
</evidence>
<name>A0A1K2H3E8_9NEIS</name>
<dbReference type="AlphaFoldDB" id="A0A1K2H3E8"/>
<keyword evidence="10" id="KW-1185">Reference proteome</keyword>
<evidence type="ECO:0000256" key="1">
    <source>
        <dbReference type="ARBA" id="ARBA00001970"/>
    </source>
</evidence>
<dbReference type="EMBL" id="FPKR01000001">
    <property type="protein sequence ID" value="SFZ70050.1"/>
    <property type="molecule type" value="Genomic_DNA"/>
</dbReference>
<keyword evidence="4" id="KW-0560">Oxidoreductase</keyword>
<dbReference type="PROSITE" id="PS51404">
    <property type="entry name" value="DYP_PEROXIDASE"/>
    <property type="match status" value="1"/>
</dbReference>
<dbReference type="Pfam" id="PF04261">
    <property type="entry name" value="Dyp_perox_N"/>
    <property type="match status" value="1"/>
</dbReference>
<proteinExistence type="inferred from homology"/>
<dbReference type="PANTHER" id="PTHR30521">
    <property type="entry name" value="DEFERROCHELATASE/PEROXIDASE"/>
    <property type="match status" value="1"/>
</dbReference>
<protein>
    <submittedName>
        <fullName evidence="9">Putative iron-dependent peroxidase</fullName>
    </submittedName>
</protein>
<comment type="cofactor">
    <cofactor evidence="1">
        <name>heme b</name>
        <dbReference type="ChEBI" id="CHEBI:60344"/>
    </cofactor>
</comment>
<dbReference type="InterPro" id="IPR048328">
    <property type="entry name" value="Dyp_perox_C"/>
</dbReference>
<dbReference type="SUPFAM" id="SSF54909">
    <property type="entry name" value="Dimeric alpha+beta barrel"/>
    <property type="match status" value="1"/>
</dbReference>
<organism evidence="9 10">
    <name type="scientific">Chitinimonas taiwanensis DSM 18899</name>
    <dbReference type="NCBI Taxonomy" id="1121279"/>
    <lineage>
        <taxon>Bacteria</taxon>
        <taxon>Pseudomonadati</taxon>
        <taxon>Pseudomonadota</taxon>
        <taxon>Betaproteobacteria</taxon>
        <taxon>Neisseriales</taxon>
        <taxon>Chitinibacteraceae</taxon>
        <taxon>Chitinimonas</taxon>
    </lineage>
</organism>
<evidence type="ECO:0000256" key="4">
    <source>
        <dbReference type="ARBA" id="ARBA00023002"/>
    </source>
</evidence>
<feature type="domain" description="Dyp-type peroxidase C-terminal" evidence="8">
    <location>
        <begin position="127"/>
        <end position="286"/>
    </location>
</feature>
<evidence type="ECO:0000256" key="6">
    <source>
        <dbReference type="ARBA" id="ARBA00025737"/>
    </source>
</evidence>
<feature type="domain" description="Dyp-type peroxidase N-terminal" evidence="7">
    <location>
        <begin position="39"/>
        <end position="124"/>
    </location>
</feature>
<dbReference type="InterPro" id="IPR011008">
    <property type="entry name" value="Dimeric_a/b-barrel"/>
</dbReference>
<dbReference type="GO" id="GO:0005829">
    <property type="term" value="C:cytosol"/>
    <property type="evidence" value="ECO:0007669"/>
    <property type="project" value="TreeGrafter"/>
</dbReference>
<accession>A0A1K2H3E8</accession>
<dbReference type="Proteomes" id="UP000186513">
    <property type="component" value="Unassembled WGS sequence"/>
</dbReference>
<dbReference type="GO" id="GO:0046872">
    <property type="term" value="F:metal ion binding"/>
    <property type="evidence" value="ECO:0007669"/>
    <property type="project" value="UniProtKB-KW"/>
</dbReference>
<evidence type="ECO:0000259" key="7">
    <source>
        <dbReference type="Pfam" id="PF04261"/>
    </source>
</evidence>
<evidence type="ECO:0000313" key="9">
    <source>
        <dbReference type="EMBL" id="SFZ70050.1"/>
    </source>
</evidence>
<dbReference type="Pfam" id="PF20628">
    <property type="entry name" value="Dyp_perox_C"/>
    <property type="match status" value="1"/>
</dbReference>
<gene>
    <name evidence="9" type="ORF">SAMN02745887_00022</name>
</gene>
<dbReference type="GO" id="GO:0020037">
    <property type="term" value="F:heme binding"/>
    <property type="evidence" value="ECO:0007669"/>
    <property type="project" value="InterPro"/>
</dbReference>
<evidence type="ECO:0000256" key="5">
    <source>
        <dbReference type="ARBA" id="ARBA00023004"/>
    </source>
</evidence>
<keyword evidence="2 9" id="KW-0575">Peroxidase</keyword>
<evidence type="ECO:0000256" key="2">
    <source>
        <dbReference type="ARBA" id="ARBA00022559"/>
    </source>
</evidence>
<reference evidence="9 10" key="1">
    <citation type="submission" date="2016-11" db="EMBL/GenBank/DDBJ databases">
        <authorList>
            <person name="Jaros S."/>
            <person name="Januszkiewicz K."/>
            <person name="Wedrychowicz H."/>
        </authorList>
    </citation>
    <scope>NUCLEOTIDE SEQUENCE [LARGE SCALE GENOMIC DNA]</scope>
    <source>
        <strain evidence="9 10">DSM 18899</strain>
    </source>
</reference>
<dbReference type="InterPro" id="IPR006314">
    <property type="entry name" value="Dyp_peroxidase"/>
</dbReference>
<dbReference type="PANTHER" id="PTHR30521:SF0">
    <property type="entry name" value="DYP-TYPE PEROXIDASE FAMILY PROTEIN"/>
    <property type="match status" value="1"/>
</dbReference>
<dbReference type="STRING" id="1121279.SAMN02745887_00022"/>
<dbReference type="NCBIfam" id="TIGR01413">
    <property type="entry name" value="Dyp_perox_fam"/>
    <property type="match status" value="1"/>
</dbReference>
<evidence type="ECO:0000256" key="3">
    <source>
        <dbReference type="ARBA" id="ARBA00022723"/>
    </source>
</evidence>
<dbReference type="GO" id="GO:0004601">
    <property type="term" value="F:peroxidase activity"/>
    <property type="evidence" value="ECO:0007669"/>
    <property type="project" value="UniProtKB-KW"/>
</dbReference>
<evidence type="ECO:0000259" key="8">
    <source>
        <dbReference type="Pfam" id="PF20628"/>
    </source>
</evidence>
<dbReference type="InterPro" id="IPR048327">
    <property type="entry name" value="Dyp_perox_N"/>
</dbReference>
<keyword evidence="3" id="KW-0479">Metal-binding</keyword>